<gene>
    <name evidence="1" type="ORF">KIN_44020</name>
</gene>
<accession>A0A6N6JP61</accession>
<evidence type="ECO:0000313" key="1">
    <source>
        <dbReference type="EMBL" id="GFE67328.1"/>
    </source>
</evidence>
<name>A0A6N6JP61_9RHOB</name>
<dbReference type="EMBL" id="BLJE01000011">
    <property type="protein sequence ID" value="GFE67328.1"/>
    <property type="molecule type" value="Genomic_DNA"/>
</dbReference>
<proteinExistence type="predicted"/>
<organism evidence="1 2">
    <name type="scientific">Litoreibacter roseus</name>
    <dbReference type="NCBI Taxonomy" id="2601869"/>
    <lineage>
        <taxon>Bacteria</taxon>
        <taxon>Pseudomonadati</taxon>
        <taxon>Pseudomonadota</taxon>
        <taxon>Alphaproteobacteria</taxon>
        <taxon>Rhodobacterales</taxon>
        <taxon>Roseobacteraceae</taxon>
        <taxon>Litoreibacter</taxon>
    </lineage>
</organism>
<keyword evidence="2" id="KW-1185">Reference proteome</keyword>
<comment type="caution">
    <text evidence="1">The sequence shown here is derived from an EMBL/GenBank/DDBJ whole genome shotgun (WGS) entry which is preliminary data.</text>
</comment>
<reference evidence="1 2" key="1">
    <citation type="submission" date="2019-12" db="EMBL/GenBank/DDBJ databases">
        <title>Litoreibacter badius sp. nov., a novel bacteriochlorophyll a-containing bacterium in the genus Litoreibacter.</title>
        <authorList>
            <person name="Kanamuro M."/>
            <person name="Takabe Y."/>
            <person name="Mori K."/>
            <person name="Takaichi S."/>
            <person name="Hanada S."/>
        </authorList>
    </citation>
    <scope>NUCLEOTIDE SEQUENCE [LARGE SCALE GENOMIC DNA]</scope>
    <source>
        <strain evidence="1 2">K6</strain>
    </source>
</reference>
<dbReference type="Proteomes" id="UP000436822">
    <property type="component" value="Unassembled WGS sequence"/>
</dbReference>
<dbReference type="AlphaFoldDB" id="A0A6N6JP61"/>
<evidence type="ECO:0000313" key="2">
    <source>
        <dbReference type="Proteomes" id="UP000436822"/>
    </source>
</evidence>
<protein>
    <submittedName>
        <fullName evidence="1">Uncharacterized protein</fullName>
    </submittedName>
</protein>
<sequence length="99" mass="10602">MFQIHGSWLQPHGLSANDKTVVLQNLDVEALGFPLSWTLGSGSMDTLLTDILDTSKCQFLVDGVTWEGGSSIHETGCTIGDIAVILTDSPLEGHDLGEF</sequence>